<reference evidence="3 4" key="1">
    <citation type="journal article" date="2021" name="Elife">
        <title>Chloroplast acquisition without the gene transfer in kleptoplastic sea slugs, Plakobranchus ocellatus.</title>
        <authorList>
            <person name="Maeda T."/>
            <person name="Takahashi S."/>
            <person name="Yoshida T."/>
            <person name="Shimamura S."/>
            <person name="Takaki Y."/>
            <person name="Nagai Y."/>
            <person name="Toyoda A."/>
            <person name="Suzuki Y."/>
            <person name="Arimoto A."/>
            <person name="Ishii H."/>
            <person name="Satoh N."/>
            <person name="Nishiyama T."/>
            <person name="Hasebe M."/>
            <person name="Maruyama T."/>
            <person name="Minagawa J."/>
            <person name="Obokata J."/>
            <person name="Shigenobu S."/>
        </authorList>
    </citation>
    <scope>NUCLEOTIDE SEQUENCE [LARGE SCALE GENOMIC DNA]</scope>
</reference>
<evidence type="ECO:0000256" key="2">
    <source>
        <dbReference type="ARBA" id="ARBA00022801"/>
    </source>
</evidence>
<comment type="cofactor">
    <cofactor evidence="1">
        <name>a divalent metal cation</name>
        <dbReference type="ChEBI" id="CHEBI:60240"/>
    </cofactor>
</comment>
<protein>
    <submittedName>
        <fullName evidence="3">Maf protein</fullName>
    </submittedName>
</protein>
<dbReference type="Proteomes" id="UP000762676">
    <property type="component" value="Unassembled WGS sequence"/>
</dbReference>
<sequence length="223" mass="24228">MLQPFIHVLNAQRIVLASGSPRRKQILENIGLKIEVIPSTFEENLDKTKLSPADYVVQTATHKTEEVAKRLAAGGTLPDLIIGADTVVSQGQEIFEKPKDKDDAVRILSQLSNCSHTVYTGVVLFVPSTSLLMSKGSQVLGGTYRCTSFVDSTAVHMANLPQDVIKAYIETGEPMDKAGAYGIQAIGGTLVQKINGDYFNVMGFPLPRFAQEIASLYGEKDLK</sequence>
<dbReference type="InterPro" id="IPR029001">
    <property type="entry name" value="ITPase-like_fam"/>
</dbReference>
<dbReference type="PANTHER" id="PTHR43213">
    <property type="entry name" value="BIFUNCTIONAL DTTP/UTP PYROPHOSPHATASE/METHYLTRANSFERASE PROTEIN-RELATED"/>
    <property type="match status" value="1"/>
</dbReference>
<dbReference type="EMBL" id="BMAT01003740">
    <property type="protein sequence ID" value="GFR61504.1"/>
    <property type="molecule type" value="Genomic_DNA"/>
</dbReference>
<comment type="caution">
    <text evidence="3">The sequence shown here is derived from an EMBL/GenBank/DDBJ whole genome shotgun (WGS) entry which is preliminary data.</text>
</comment>
<dbReference type="HAMAP" id="MF_00528">
    <property type="entry name" value="Maf"/>
    <property type="match status" value="1"/>
</dbReference>
<gene>
    <name evidence="3" type="ORF">ElyMa_001849300</name>
</gene>
<evidence type="ECO:0000313" key="3">
    <source>
        <dbReference type="EMBL" id="GFR61504.1"/>
    </source>
</evidence>
<evidence type="ECO:0000313" key="4">
    <source>
        <dbReference type="Proteomes" id="UP000762676"/>
    </source>
</evidence>
<keyword evidence="4" id="KW-1185">Reference proteome</keyword>
<dbReference type="AlphaFoldDB" id="A0AAV4EL14"/>
<organism evidence="3 4">
    <name type="scientific">Elysia marginata</name>
    <dbReference type="NCBI Taxonomy" id="1093978"/>
    <lineage>
        <taxon>Eukaryota</taxon>
        <taxon>Metazoa</taxon>
        <taxon>Spiralia</taxon>
        <taxon>Lophotrochozoa</taxon>
        <taxon>Mollusca</taxon>
        <taxon>Gastropoda</taxon>
        <taxon>Heterobranchia</taxon>
        <taxon>Euthyneura</taxon>
        <taxon>Panpulmonata</taxon>
        <taxon>Sacoglossa</taxon>
        <taxon>Placobranchoidea</taxon>
        <taxon>Plakobranchidae</taxon>
        <taxon>Elysia</taxon>
    </lineage>
</organism>
<dbReference type="GO" id="GO:0047429">
    <property type="term" value="F:nucleoside triphosphate diphosphatase activity"/>
    <property type="evidence" value="ECO:0007669"/>
    <property type="project" value="InterPro"/>
</dbReference>
<name>A0AAV4EL14_9GAST</name>
<dbReference type="NCBIfam" id="TIGR00172">
    <property type="entry name" value="maf"/>
    <property type="match status" value="1"/>
</dbReference>
<dbReference type="InterPro" id="IPR003697">
    <property type="entry name" value="Maf-like"/>
</dbReference>
<proteinExistence type="inferred from homology"/>
<evidence type="ECO:0000256" key="1">
    <source>
        <dbReference type="ARBA" id="ARBA00001968"/>
    </source>
</evidence>
<dbReference type="SUPFAM" id="SSF52972">
    <property type="entry name" value="ITPase-like"/>
    <property type="match status" value="1"/>
</dbReference>
<dbReference type="PIRSF" id="PIRSF006305">
    <property type="entry name" value="Maf"/>
    <property type="match status" value="1"/>
</dbReference>
<dbReference type="Pfam" id="PF02545">
    <property type="entry name" value="Maf"/>
    <property type="match status" value="1"/>
</dbReference>
<dbReference type="CDD" id="cd00555">
    <property type="entry name" value="Maf"/>
    <property type="match status" value="1"/>
</dbReference>
<keyword evidence="2" id="KW-0378">Hydrolase</keyword>
<dbReference type="Gene3D" id="3.90.950.10">
    <property type="match status" value="1"/>
</dbReference>
<accession>A0AAV4EL14</accession>
<dbReference type="PANTHER" id="PTHR43213:SF5">
    <property type="entry name" value="BIFUNCTIONAL DTTP_UTP PYROPHOSPHATASE_METHYLTRANSFERASE PROTEIN-RELATED"/>
    <property type="match status" value="1"/>
</dbReference>